<dbReference type="SUPFAM" id="SSF160582">
    <property type="entry name" value="MbtH-like"/>
    <property type="match status" value="1"/>
</dbReference>
<sequence length="69" mass="7938">MSVPFENNEAFYLVLVNTEGQHSMWPTFADVPKGWEVAFGPRRRQECLDFVETNWTDMRPTSLIEAMGG</sequence>
<dbReference type="Pfam" id="PF03621">
    <property type="entry name" value="MbtH"/>
    <property type="match status" value="1"/>
</dbReference>
<dbReference type="GO" id="GO:0005829">
    <property type="term" value="C:cytosol"/>
    <property type="evidence" value="ECO:0007669"/>
    <property type="project" value="TreeGrafter"/>
</dbReference>
<name>A0A0D5CC61_9ACTN</name>
<dbReference type="GO" id="GO:0019290">
    <property type="term" value="P:siderophore biosynthetic process"/>
    <property type="evidence" value="ECO:0007669"/>
    <property type="project" value="TreeGrafter"/>
</dbReference>
<reference evidence="2" key="1">
    <citation type="journal article" date="2015" name="J. Nat. Prod.">
        <title>Identification of the Biosynthetic Gene Cluster for the Anti-infective Desotamides and Production of a New Analogue in a Heterologous Host.</title>
        <authorList>
            <person name="Li Q."/>
            <person name="Song Y."/>
            <person name="Qin X."/>
            <person name="Zhang X."/>
            <person name="Sun A."/>
            <person name="Ju J."/>
        </authorList>
    </citation>
    <scope>NUCLEOTIDE SEQUENCE</scope>
    <source>
        <strain evidence="2">SCSIO ZJ46</strain>
    </source>
</reference>
<accession>A0A0D5CC61</accession>
<feature type="domain" description="MbtH-like" evidence="1">
    <location>
        <begin position="3"/>
        <end position="53"/>
    </location>
</feature>
<evidence type="ECO:0000313" key="2">
    <source>
        <dbReference type="EMBL" id="AJW76708.1"/>
    </source>
</evidence>
<dbReference type="PANTHER" id="PTHR38444:SF1">
    <property type="entry name" value="ENTEROBACTIN BIOSYNTHESIS PROTEIN YBDZ"/>
    <property type="match status" value="1"/>
</dbReference>
<dbReference type="InterPro" id="IPR038020">
    <property type="entry name" value="MbtH-like_sf"/>
</dbReference>
<dbReference type="AlphaFoldDB" id="A0A0D5CC61"/>
<dbReference type="InterPro" id="IPR005153">
    <property type="entry name" value="MbtH-like_dom"/>
</dbReference>
<organism evidence="2">
    <name type="scientific">Streptomyces scopuliridis</name>
    <dbReference type="NCBI Taxonomy" id="452529"/>
    <lineage>
        <taxon>Bacteria</taxon>
        <taxon>Bacillati</taxon>
        <taxon>Actinomycetota</taxon>
        <taxon>Actinomycetes</taxon>
        <taxon>Kitasatosporales</taxon>
        <taxon>Streptomycetaceae</taxon>
        <taxon>Streptomyces</taxon>
    </lineage>
</organism>
<evidence type="ECO:0000259" key="1">
    <source>
        <dbReference type="SMART" id="SM00923"/>
    </source>
</evidence>
<dbReference type="PANTHER" id="PTHR38444">
    <property type="entry name" value="ENTEROBACTIN BIOSYNTHESIS PROTEIN YBDZ"/>
    <property type="match status" value="1"/>
</dbReference>
<dbReference type="EMBL" id="KP769807">
    <property type="protein sequence ID" value="AJW76708.1"/>
    <property type="molecule type" value="Genomic_DNA"/>
</dbReference>
<dbReference type="SMART" id="SM00923">
    <property type="entry name" value="MbtH"/>
    <property type="match status" value="1"/>
</dbReference>
<protein>
    <submittedName>
        <fullName evidence="2">DsaF</fullName>
    </submittedName>
</protein>
<dbReference type="InterPro" id="IPR037407">
    <property type="entry name" value="MLP_fam"/>
</dbReference>
<proteinExistence type="predicted"/>
<dbReference type="Gene3D" id="3.90.820.10">
    <property type="entry name" value="Structural Genomics, Unknown Function 30-nov-00 1gh9 Mol_id"/>
    <property type="match status" value="1"/>
</dbReference>